<organism evidence="4 5">
    <name type="scientific">Kocuria dechangensis</name>
    <dbReference type="NCBI Taxonomy" id="1176249"/>
    <lineage>
        <taxon>Bacteria</taxon>
        <taxon>Bacillati</taxon>
        <taxon>Actinomycetota</taxon>
        <taxon>Actinomycetes</taxon>
        <taxon>Micrococcales</taxon>
        <taxon>Micrococcaceae</taxon>
        <taxon>Kocuria</taxon>
    </lineage>
</organism>
<dbReference type="PANTHER" id="PTHR30466">
    <property type="entry name" value="FLAVIN REDUCTASE"/>
    <property type="match status" value="1"/>
</dbReference>
<dbReference type="GO" id="GO:0042602">
    <property type="term" value="F:riboflavin reductase (NADPH) activity"/>
    <property type="evidence" value="ECO:0007669"/>
    <property type="project" value="TreeGrafter"/>
</dbReference>
<dbReference type="AlphaFoldDB" id="A0A917H696"/>
<accession>A0A917H696</accession>
<evidence type="ECO:0000256" key="1">
    <source>
        <dbReference type="ARBA" id="ARBA00008898"/>
    </source>
</evidence>
<dbReference type="EMBL" id="BMEQ01000032">
    <property type="protein sequence ID" value="GGG68884.1"/>
    <property type="molecule type" value="Genomic_DNA"/>
</dbReference>
<dbReference type="GO" id="GO:0010181">
    <property type="term" value="F:FMN binding"/>
    <property type="evidence" value="ECO:0007669"/>
    <property type="project" value="InterPro"/>
</dbReference>
<dbReference type="GO" id="GO:0004497">
    <property type="term" value="F:monooxygenase activity"/>
    <property type="evidence" value="ECO:0007669"/>
    <property type="project" value="UniProtKB-KW"/>
</dbReference>
<dbReference type="InterPro" id="IPR002563">
    <property type="entry name" value="Flavin_Rdtase-like_dom"/>
</dbReference>
<proteinExistence type="inferred from homology"/>
<keyword evidence="4" id="KW-0503">Monooxygenase</keyword>
<dbReference type="InterPro" id="IPR012349">
    <property type="entry name" value="Split_barrel_FMN-bd"/>
</dbReference>
<dbReference type="SMART" id="SM00903">
    <property type="entry name" value="Flavin_Reduct"/>
    <property type="match status" value="1"/>
</dbReference>
<reference evidence="4" key="2">
    <citation type="submission" date="2020-09" db="EMBL/GenBank/DDBJ databases">
        <authorList>
            <person name="Sun Q."/>
            <person name="Zhou Y."/>
        </authorList>
    </citation>
    <scope>NUCLEOTIDE SEQUENCE</scope>
    <source>
        <strain evidence="4">CGMCC 1.12187</strain>
    </source>
</reference>
<sequence>MTAAMQAAADQQDIDPRAFRDALGLYASGITVITGRDEQGPVGFTCQSFYSVSTDPPLISFSVMKTSTTYPRIRQTGRFAVNVLAHHQQGTSNQFARKGTEKWAGIRWGPTRTGNPVPEDTLMWLDCQIWAEHDAGDHDIVLGRVNEMRPTRGHALEPLLYFQGRYRHLHPDEAP</sequence>
<evidence type="ECO:0000259" key="3">
    <source>
        <dbReference type="SMART" id="SM00903"/>
    </source>
</evidence>
<dbReference type="SUPFAM" id="SSF50475">
    <property type="entry name" value="FMN-binding split barrel"/>
    <property type="match status" value="1"/>
</dbReference>
<evidence type="ECO:0000313" key="5">
    <source>
        <dbReference type="Proteomes" id="UP000638848"/>
    </source>
</evidence>
<evidence type="ECO:0000256" key="2">
    <source>
        <dbReference type="ARBA" id="ARBA00023002"/>
    </source>
</evidence>
<feature type="domain" description="Flavin reductase like" evidence="3">
    <location>
        <begin position="23"/>
        <end position="168"/>
    </location>
</feature>
<dbReference type="PANTHER" id="PTHR30466:SF11">
    <property type="entry name" value="FLAVIN-DEPENDENT MONOOXYGENASE, REDUCTASE SUBUNIT HSAB"/>
    <property type="match status" value="1"/>
</dbReference>
<name>A0A917H696_9MICC</name>
<reference evidence="4" key="1">
    <citation type="journal article" date="2014" name="Int. J. Syst. Evol. Microbiol.">
        <title>Complete genome sequence of Corynebacterium casei LMG S-19264T (=DSM 44701T), isolated from a smear-ripened cheese.</title>
        <authorList>
            <consortium name="US DOE Joint Genome Institute (JGI-PGF)"/>
            <person name="Walter F."/>
            <person name="Albersmeier A."/>
            <person name="Kalinowski J."/>
            <person name="Ruckert C."/>
        </authorList>
    </citation>
    <scope>NUCLEOTIDE SEQUENCE</scope>
    <source>
        <strain evidence="4">CGMCC 1.12187</strain>
    </source>
</reference>
<comment type="caution">
    <text evidence="4">The sequence shown here is derived from an EMBL/GenBank/DDBJ whole genome shotgun (WGS) entry which is preliminary data.</text>
</comment>
<protein>
    <submittedName>
        <fullName evidence="4">Monooxygenase</fullName>
    </submittedName>
</protein>
<dbReference type="InterPro" id="IPR050268">
    <property type="entry name" value="NADH-dep_flavin_reductase"/>
</dbReference>
<evidence type="ECO:0000313" key="4">
    <source>
        <dbReference type="EMBL" id="GGG68884.1"/>
    </source>
</evidence>
<gene>
    <name evidence="4" type="ORF">GCM10011374_36630</name>
</gene>
<dbReference type="Pfam" id="PF01613">
    <property type="entry name" value="Flavin_Reduct"/>
    <property type="match status" value="1"/>
</dbReference>
<comment type="similarity">
    <text evidence="1">Belongs to the non-flavoprotein flavin reductase family.</text>
</comment>
<keyword evidence="2" id="KW-0560">Oxidoreductase</keyword>
<dbReference type="Gene3D" id="2.30.110.10">
    <property type="entry name" value="Electron Transport, Fmn-binding Protein, Chain A"/>
    <property type="match status" value="1"/>
</dbReference>
<dbReference type="Proteomes" id="UP000638848">
    <property type="component" value="Unassembled WGS sequence"/>
</dbReference>
<keyword evidence="5" id="KW-1185">Reference proteome</keyword>